<protein>
    <submittedName>
        <fullName evidence="2">Uma2 family endonuclease</fullName>
    </submittedName>
</protein>
<keyword evidence="2" id="KW-0255">Endonuclease</keyword>
<evidence type="ECO:0000313" key="3">
    <source>
        <dbReference type="Proteomes" id="UP000707356"/>
    </source>
</evidence>
<dbReference type="Gene3D" id="3.90.1570.10">
    <property type="entry name" value="tt1808, chain A"/>
    <property type="match status" value="1"/>
</dbReference>
<keyword evidence="2" id="KW-0378">Hydrolase</keyword>
<reference evidence="2" key="2">
    <citation type="journal article" date="2022" name="Microbiol. Resour. Announc.">
        <title>Metagenome Sequencing to Explore Phylogenomics of Terrestrial Cyanobacteria.</title>
        <authorList>
            <person name="Ward R.D."/>
            <person name="Stajich J.E."/>
            <person name="Johansen J.R."/>
            <person name="Huntemann M."/>
            <person name="Clum A."/>
            <person name="Foster B."/>
            <person name="Foster B."/>
            <person name="Roux S."/>
            <person name="Palaniappan K."/>
            <person name="Varghese N."/>
            <person name="Mukherjee S."/>
            <person name="Reddy T.B.K."/>
            <person name="Daum C."/>
            <person name="Copeland A."/>
            <person name="Chen I.A."/>
            <person name="Ivanova N.N."/>
            <person name="Kyrpides N.C."/>
            <person name="Shapiro N."/>
            <person name="Eloe-Fadrosh E.A."/>
            <person name="Pietrasiak N."/>
        </authorList>
    </citation>
    <scope>NUCLEOTIDE SEQUENCE</scope>
    <source>
        <strain evidence="2">GSE-TBD4-15B</strain>
    </source>
</reference>
<proteinExistence type="predicted"/>
<dbReference type="Proteomes" id="UP000707356">
    <property type="component" value="Unassembled WGS sequence"/>
</dbReference>
<comment type="caution">
    <text evidence="2">The sequence shown here is derived from an EMBL/GenBank/DDBJ whole genome shotgun (WGS) entry which is preliminary data.</text>
</comment>
<organism evidence="2 3">
    <name type="scientific">Pegethrix bostrychoides GSE-TBD4-15B</name>
    <dbReference type="NCBI Taxonomy" id="2839662"/>
    <lineage>
        <taxon>Bacteria</taxon>
        <taxon>Bacillati</taxon>
        <taxon>Cyanobacteriota</taxon>
        <taxon>Cyanophyceae</taxon>
        <taxon>Oculatellales</taxon>
        <taxon>Oculatellaceae</taxon>
        <taxon>Pegethrix</taxon>
    </lineage>
</organism>
<dbReference type="InterPro" id="IPR011335">
    <property type="entry name" value="Restrct_endonuc-II-like"/>
</dbReference>
<sequence>MIQALPNLMSFEEFTTWLPQDGHYELIDGVAFEMQPTGEHEDVTEFISTQLTVEAVQEQLLYKFPRRALLKAPSWGTGYLADVLVLDLAAIVHEPLWQQQATITQGSSVKLVVEVMSTNWETDYARKLEDYESMGIPEYWIVDYRGLGGKKQIGSPKQPTFSVYSLMNGEYKTQQFRGSDRILSAAFPKLALTAEQVFTAGR</sequence>
<dbReference type="InterPro" id="IPR012296">
    <property type="entry name" value="Nuclease_put_TT1808"/>
</dbReference>
<evidence type="ECO:0000313" key="2">
    <source>
        <dbReference type="EMBL" id="MBW4464822.1"/>
    </source>
</evidence>
<dbReference type="EMBL" id="JAHHHV010000022">
    <property type="protein sequence ID" value="MBW4464822.1"/>
    <property type="molecule type" value="Genomic_DNA"/>
</dbReference>
<dbReference type="Pfam" id="PF05685">
    <property type="entry name" value="Uma2"/>
    <property type="match status" value="1"/>
</dbReference>
<feature type="domain" description="Putative restriction endonuclease" evidence="1">
    <location>
        <begin position="11"/>
        <end position="194"/>
    </location>
</feature>
<evidence type="ECO:0000259" key="1">
    <source>
        <dbReference type="Pfam" id="PF05685"/>
    </source>
</evidence>
<accession>A0A951U4U9</accession>
<dbReference type="SUPFAM" id="SSF52980">
    <property type="entry name" value="Restriction endonuclease-like"/>
    <property type="match status" value="1"/>
</dbReference>
<name>A0A951U4U9_9CYAN</name>
<dbReference type="PANTHER" id="PTHR34107">
    <property type="entry name" value="SLL0198 PROTEIN-RELATED"/>
    <property type="match status" value="1"/>
</dbReference>
<dbReference type="InterPro" id="IPR008538">
    <property type="entry name" value="Uma2"/>
</dbReference>
<dbReference type="AlphaFoldDB" id="A0A951U4U9"/>
<dbReference type="GO" id="GO:0004519">
    <property type="term" value="F:endonuclease activity"/>
    <property type="evidence" value="ECO:0007669"/>
    <property type="project" value="UniProtKB-KW"/>
</dbReference>
<gene>
    <name evidence="2" type="ORF">KME07_05195</name>
</gene>
<keyword evidence="2" id="KW-0540">Nuclease</keyword>
<reference evidence="2" key="1">
    <citation type="submission" date="2021-05" db="EMBL/GenBank/DDBJ databases">
        <authorList>
            <person name="Pietrasiak N."/>
            <person name="Ward R."/>
            <person name="Stajich J.E."/>
            <person name="Kurbessoian T."/>
        </authorList>
    </citation>
    <scope>NUCLEOTIDE SEQUENCE</scope>
    <source>
        <strain evidence="2">GSE-TBD4-15B</strain>
    </source>
</reference>
<dbReference type="PANTHER" id="PTHR34107:SF2">
    <property type="entry name" value="SLL0888 PROTEIN"/>
    <property type="match status" value="1"/>
</dbReference>
<dbReference type="CDD" id="cd06260">
    <property type="entry name" value="DUF820-like"/>
    <property type="match status" value="1"/>
</dbReference>